<keyword evidence="2" id="KW-1185">Reference proteome</keyword>
<dbReference type="AlphaFoldDB" id="A0A4Z2HN12"/>
<evidence type="ECO:0000313" key="1">
    <source>
        <dbReference type="EMBL" id="TNN67137.1"/>
    </source>
</evidence>
<gene>
    <name evidence="1" type="ORF">EYF80_022667</name>
</gene>
<proteinExistence type="predicted"/>
<accession>A0A4Z2HN12</accession>
<evidence type="ECO:0000313" key="2">
    <source>
        <dbReference type="Proteomes" id="UP000314294"/>
    </source>
</evidence>
<reference evidence="1 2" key="1">
    <citation type="submission" date="2019-03" db="EMBL/GenBank/DDBJ databases">
        <title>First draft genome of Liparis tanakae, snailfish: a comprehensive survey of snailfish specific genes.</title>
        <authorList>
            <person name="Kim W."/>
            <person name="Song I."/>
            <person name="Jeong J.-H."/>
            <person name="Kim D."/>
            <person name="Kim S."/>
            <person name="Ryu S."/>
            <person name="Song J.Y."/>
            <person name="Lee S.K."/>
        </authorList>
    </citation>
    <scope>NUCLEOTIDE SEQUENCE [LARGE SCALE GENOMIC DNA]</scope>
    <source>
        <tissue evidence="1">Muscle</tissue>
    </source>
</reference>
<dbReference type="Proteomes" id="UP000314294">
    <property type="component" value="Unassembled WGS sequence"/>
</dbReference>
<sequence length="69" mass="7819">MSRYVQSNFASSGGVCCSFGEPESGDEFRELTGRQTSQHRVTLRRISVNKPLTRRLQGLHHSRSTTRHS</sequence>
<organism evidence="1 2">
    <name type="scientific">Liparis tanakae</name>
    <name type="common">Tanaka's snailfish</name>
    <dbReference type="NCBI Taxonomy" id="230148"/>
    <lineage>
        <taxon>Eukaryota</taxon>
        <taxon>Metazoa</taxon>
        <taxon>Chordata</taxon>
        <taxon>Craniata</taxon>
        <taxon>Vertebrata</taxon>
        <taxon>Euteleostomi</taxon>
        <taxon>Actinopterygii</taxon>
        <taxon>Neopterygii</taxon>
        <taxon>Teleostei</taxon>
        <taxon>Neoteleostei</taxon>
        <taxon>Acanthomorphata</taxon>
        <taxon>Eupercaria</taxon>
        <taxon>Perciformes</taxon>
        <taxon>Cottioidei</taxon>
        <taxon>Cottales</taxon>
        <taxon>Liparidae</taxon>
        <taxon>Liparis</taxon>
    </lineage>
</organism>
<protein>
    <submittedName>
        <fullName evidence="1">Uncharacterized protein</fullName>
    </submittedName>
</protein>
<comment type="caution">
    <text evidence="1">The sequence shown here is derived from an EMBL/GenBank/DDBJ whole genome shotgun (WGS) entry which is preliminary data.</text>
</comment>
<name>A0A4Z2HN12_9TELE</name>
<dbReference type="EMBL" id="SRLO01000209">
    <property type="protein sequence ID" value="TNN67137.1"/>
    <property type="molecule type" value="Genomic_DNA"/>
</dbReference>